<sequence length="129" mass="13872">MRKTAALLIGSLLLAGVPAMASTPEGEAKLAKALEGRVAGEPVDCINLRNVRSSKVIRDTAIIYDAGSTLYVNRPDAGAESLGKWDVLVTRTLSSQLCNVDVVHLRDRSTGMQTGFVLLGDFIPYRRAE</sequence>
<dbReference type="OrthoDB" id="5956991at2"/>
<feature type="chain" id="PRO_5015483480" evidence="1">
    <location>
        <begin position="22"/>
        <end position="129"/>
    </location>
</feature>
<dbReference type="AlphaFoldDB" id="A0A2U2J434"/>
<feature type="signal peptide" evidence="1">
    <location>
        <begin position="1"/>
        <end position="21"/>
    </location>
</feature>
<evidence type="ECO:0000313" key="3">
    <source>
        <dbReference type="Proteomes" id="UP000245916"/>
    </source>
</evidence>
<evidence type="ECO:0000313" key="2">
    <source>
        <dbReference type="EMBL" id="PWG03103.1"/>
    </source>
</evidence>
<accession>A0A2U2J434</accession>
<evidence type="ECO:0000256" key="1">
    <source>
        <dbReference type="SAM" id="SignalP"/>
    </source>
</evidence>
<dbReference type="RefSeq" id="WP_109271241.1">
    <property type="nucleotide sequence ID" value="NZ_QFFF01000001.1"/>
</dbReference>
<dbReference type="EMBL" id="QFFF01000001">
    <property type="protein sequence ID" value="PWG03103.1"/>
    <property type="molecule type" value="Genomic_DNA"/>
</dbReference>
<keyword evidence="3" id="KW-1185">Reference proteome</keyword>
<comment type="caution">
    <text evidence="2">The sequence shown here is derived from an EMBL/GenBank/DDBJ whole genome shotgun (WGS) entry which is preliminary data.</text>
</comment>
<protein>
    <submittedName>
        <fullName evidence="2">Uncharacterized protein</fullName>
    </submittedName>
</protein>
<keyword evidence="1" id="KW-0732">Signal</keyword>
<organism evidence="2 3">
    <name type="scientific">Allosphingosinicella humi</name>
    <dbReference type="NCBI Taxonomy" id="2068657"/>
    <lineage>
        <taxon>Bacteria</taxon>
        <taxon>Pseudomonadati</taxon>
        <taxon>Pseudomonadota</taxon>
        <taxon>Alphaproteobacteria</taxon>
        <taxon>Sphingomonadales</taxon>
        <taxon>Sphingomonadaceae</taxon>
        <taxon>Allosphingosinicella</taxon>
    </lineage>
</organism>
<dbReference type="Proteomes" id="UP000245916">
    <property type="component" value="Unassembled WGS sequence"/>
</dbReference>
<gene>
    <name evidence="2" type="ORF">DF286_09680</name>
</gene>
<name>A0A2U2J434_9SPHN</name>
<reference evidence="2 3" key="1">
    <citation type="submission" date="2018-05" db="EMBL/GenBank/DDBJ databases">
        <title>Genome of Sphingosinicella humi QZX222.</title>
        <authorList>
            <person name="Qiao Z."/>
            <person name="Wang G."/>
        </authorList>
    </citation>
    <scope>NUCLEOTIDE SEQUENCE [LARGE SCALE GENOMIC DNA]</scope>
    <source>
        <strain evidence="2 3">QZX222</strain>
    </source>
</reference>
<proteinExistence type="predicted"/>